<evidence type="ECO:0000256" key="2">
    <source>
        <dbReference type="ARBA" id="ARBA00022801"/>
    </source>
</evidence>
<dbReference type="PROSITE" id="PS01173">
    <property type="entry name" value="LIPASE_GDXG_HIS"/>
    <property type="match status" value="1"/>
</dbReference>
<reference evidence="4 5" key="1">
    <citation type="journal article" date="2021" name="Nat. Commun.">
        <title>Genetic determinants of endophytism in the Arabidopsis root mycobiome.</title>
        <authorList>
            <person name="Mesny F."/>
            <person name="Miyauchi S."/>
            <person name="Thiergart T."/>
            <person name="Pickel B."/>
            <person name="Atanasova L."/>
            <person name="Karlsson M."/>
            <person name="Huettel B."/>
            <person name="Barry K.W."/>
            <person name="Haridas S."/>
            <person name="Chen C."/>
            <person name="Bauer D."/>
            <person name="Andreopoulos W."/>
            <person name="Pangilinan J."/>
            <person name="LaButti K."/>
            <person name="Riley R."/>
            <person name="Lipzen A."/>
            <person name="Clum A."/>
            <person name="Drula E."/>
            <person name="Henrissat B."/>
            <person name="Kohler A."/>
            <person name="Grigoriev I.V."/>
            <person name="Martin F.M."/>
            <person name="Hacquard S."/>
        </authorList>
    </citation>
    <scope>NUCLEOTIDE SEQUENCE [LARGE SCALE GENOMIC DNA]</scope>
    <source>
        <strain evidence="4 5">MPI-CAGE-CH-0241</strain>
    </source>
</reference>
<dbReference type="InterPro" id="IPR050300">
    <property type="entry name" value="GDXG_lipolytic_enzyme"/>
</dbReference>
<keyword evidence="5" id="KW-1185">Reference proteome</keyword>
<dbReference type="SUPFAM" id="SSF53474">
    <property type="entry name" value="alpha/beta-Hydrolases"/>
    <property type="match status" value="1"/>
</dbReference>
<dbReference type="Pfam" id="PF07859">
    <property type="entry name" value="Abhydrolase_3"/>
    <property type="match status" value="1"/>
</dbReference>
<accession>A0A9P9APF2</accession>
<keyword evidence="2 4" id="KW-0378">Hydrolase</keyword>
<evidence type="ECO:0000313" key="5">
    <source>
        <dbReference type="Proteomes" id="UP000777438"/>
    </source>
</evidence>
<evidence type="ECO:0000313" key="4">
    <source>
        <dbReference type="EMBL" id="KAH6888024.1"/>
    </source>
</evidence>
<name>A0A9P9APF2_9HYPO</name>
<dbReference type="InterPro" id="IPR029058">
    <property type="entry name" value="AB_hydrolase_fold"/>
</dbReference>
<dbReference type="OrthoDB" id="408631at2759"/>
<evidence type="ECO:0000256" key="1">
    <source>
        <dbReference type="ARBA" id="ARBA00010515"/>
    </source>
</evidence>
<dbReference type="Proteomes" id="UP000777438">
    <property type="component" value="Unassembled WGS sequence"/>
</dbReference>
<gene>
    <name evidence="4" type="ORF">B0T10DRAFT_65751</name>
</gene>
<feature type="domain" description="Alpha/beta hydrolase fold-3" evidence="3">
    <location>
        <begin position="94"/>
        <end position="319"/>
    </location>
</feature>
<dbReference type="PANTHER" id="PTHR48081">
    <property type="entry name" value="AB HYDROLASE SUPERFAMILY PROTEIN C4A8.06C"/>
    <property type="match status" value="1"/>
</dbReference>
<dbReference type="Gene3D" id="3.40.50.1820">
    <property type="entry name" value="alpha/beta hydrolase"/>
    <property type="match status" value="1"/>
</dbReference>
<dbReference type="PANTHER" id="PTHR48081:SF8">
    <property type="entry name" value="ALPHA_BETA HYDROLASE FOLD-3 DOMAIN-CONTAINING PROTEIN-RELATED"/>
    <property type="match status" value="1"/>
</dbReference>
<dbReference type="GO" id="GO:0016787">
    <property type="term" value="F:hydrolase activity"/>
    <property type="evidence" value="ECO:0007669"/>
    <property type="project" value="UniProtKB-KW"/>
</dbReference>
<comment type="similarity">
    <text evidence="1">Belongs to the 'GDXG' lipolytic enzyme family.</text>
</comment>
<dbReference type="InterPro" id="IPR013094">
    <property type="entry name" value="AB_hydrolase_3"/>
</dbReference>
<evidence type="ECO:0000259" key="3">
    <source>
        <dbReference type="Pfam" id="PF07859"/>
    </source>
</evidence>
<dbReference type="InterPro" id="IPR002168">
    <property type="entry name" value="Lipase_GDXG_HIS_AS"/>
</dbReference>
<dbReference type="AlphaFoldDB" id="A0A9P9APF2"/>
<proteinExistence type="inferred from homology"/>
<sequence length="345" mass="37619">MAEETPKIWQPLHPAVRDKLDPQYVAWHDKYLQYIVPEELTPWNRNKKSAVPLPPGGTKPIPVGSIKEHDVGRFRLRVYTPTGQCQDDRGWPVLVWFHGGGWVNGNLNSGTDYCCLFCEGARCVVVSVDYGLAPENPFPIAVEDAIDSARWVFSAPAELGKIDGRRISIGGTSSGGTLAVVAAIAAANPEALFPSAKPSIPHPSSHPPTSLFLFTPVIDNTATANDVWKSSAETAPWLTAGRLTYYRNLYLSRPGDHEKWDASPNKAPESLLRNLPKTWLAVAEFDLLAPEALTFGEQLKGLGVDTEVVIVQGGTHSIMSLHGRIDKGLEMIQDGVKHLQGVFGT</sequence>
<protein>
    <submittedName>
        <fullName evidence="4">Alpha/Beta hydrolase protein</fullName>
    </submittedName>
</protein>
<dbReference type="EMBL" id="JAGPYM010000013">
    <property type="protein sequence ID" value="KAH6888024.1"/>
    <property type="molecule type" value="Genomic_DNA"/>
</dbReference>
<organism evidence="4 5">
    <name type="scientific">Thelonectria olida</name>
    <dbReference type="NCBI Taxonomy" id="1576542"/>
    <lineage>
        <taxon>Eukaryota</taxon>
        <taxon>Fungi</taxon>
        <taxon>Dikarya</taxon>
        <taxon>Ascomycota</taxon>
        <taxon>Pezizomycotina</taxon>
        <taxon>Sordariomycetes</taxon>
        <taxon>Hypocreomycetidae</taxon>
        <taxon>Hypocreales</taxon>
        <taxon>Nectriaceae</taxon>
        <taxon>Thelonectria</taxon>
    </lineage>
</organism>
<comment type="caution">
    <text evidence="4">The sequence shown here is derived from an EMBL/GenBank/DDBJ whole genome shotgun (WGS) entry which is preliminary data.</text>
</comment>